<dbReference type="SUPFAM" id="SSF56672">
    <property type="entry name" value="DNA/RNA polymerases"/>
    <property type="match status" value="1"/>
</dbReference>
<dbReference type="PANTHER" id="PTHR33327:SF3">
    <property type="entry name" value="RNA-DIRECTED DNA POLYMERASE"/>
    <property type="match status" value="1"/>
</dbReference>
<evidence type="ECO:0000259" key="1">
    <source>
        <dbReference type="Pfam" id="PF00078"/>
    </source>
</evidence>
<dbReference type="CDD" id="cd01647">
    <property type="entry name" value="RT_LTR"/>
    <property type="match status" value="1"/>
</dbReference>
<dbReference type="Gene3D" id="3.30.70.270">
    <property type="match status" value="1"/>
</dbReference>
<dbReference type="EMBL" id="KQ972864">
    <property type="protein sequence ID" value="EFA12668.1"/>
    <property type="molecule type" value="Genomic_DNA"/>
</dbReference>
<dbReference type="STRING" id="7070.D2CG41"/>
<feature type="domain" description="Reverse transcriptase" evidence="1">
    <location>
        <begin position="342"/>
        <end position="429"/>
    </location>
</feature>
<protein>
    <recommendedName>
        <fullName evidence="1">Reverse transcriptase domain-containing protein</fullName>
    </recommendedName>
</protein>
<dbReference type="HOGENOM" id="CLU_630614_0_0_1"/>
<dbReference type="PhylomeDB" id="D2CG41"/>
<evidence type="ECO:0000313" key="3">
    <source>
        <dbReference type="Proteomes" id="UP000007266"/>
    </source>
</evidence>
<dbReference type="Proteomes" id="UP000007266">
    <property type="component" value="Unassembled WGS sequence"/>
</dbReference>
<dbReference type="PANTHER" id="PTHR33327">
    <property type="entry name" value="ENDONUCLEASE"/>
    <property type="match status" value="1"/>
</dbReference>
<dbReference type="InterPro" id="IPR000477">
    <property type="entry name" value="RT_dom"/>
</dbReference>
<dbReference type="eggNOG" id="KOG0017">
    <property type="taxonomic scope" value="Eukaryota"/>
</dbReference>
<evidence type="ECO:0000313" key="2">
    <source>
        <dbReference type="EMBL" id="EFA12668.1"/>
    </source>
</evidence>
<dbReference type="InterPro" id="IPR043128">
    <property type="entry name" value="Rev_trsase/Diguanyl_cyclase"/>
</dbReference>
<dbReference type="InParanoid" id="D2CG41"/>
<gene>
    <name evidence="2" type="primary">GLEAN_10691</name>
    <name evidence="2" type="ORF">TcasGA2_TC010691</name>
</gene>
<reference evidence="2 3" key="1">
    <citation type="journal article" date="2008" name="Nature">
        <title>The genome of the model beetle and pest Tribolium castaneum.</title>
        <authorList>
            <consortium name="Tribolium Genome Sequencing Consortium"/>
            <person name="Richards S."/>
            <person name="Gibbs R.A."/>
            <person name="Weinstock G.M."/>
            <person name="Brown S.J."/>
            <person name="Denell R."/>
            <person name="Beeman R.W."/>
            <person name="Gibbs R."/>
            <person name="Beeman R.W."/>
            <person name="Brown S.J."/>
            <person name="Bucher G."/>
            <person name="Friedrich M."/>
            <person name="Grimmelikhuijzen C.J."/>
            <person name="Klingler M."/>
            <person name="Lorenzen M."/>
            <person name="Richards S."/>
            <person name="Roth S."/>
            <person name="Schroder R."/>
            <person name="Tautz D."/>
            <person name="Zdobnov E.M."/>
            <person name="Muzny D."/>
            <person name="Gibbs R.A."/>
            <person name="Weinstock G.M."/>
            <person name="Attaway T."/>
            <person name="Bell S."/>
            <person name="Buhay C.J."/>
            <person name="Chandrabose M.N."/>
            <person name="Chavez D."/>
            <person name="Clerk-Blankenburg K.P."/>
            <person name="Cree A."/>
            <person name="Dao M."/>
            <person name="Davis C."/>
            <person name="Chacko J."/>
            <person name="Dinh H."/>
            <person name="Dugan-Rocha S."/>
            <person name="Fowler G."/>
            <person name="Garner T.T."/>
            <person name="Garnes J."/>
            <person name="Gnirke A."/>
            <person name="Hawes A."/>
            <person name="Hernandez J."/>
            <person name="Hines S."/>
            <person name="Holder M."/>
            <person name="Hume J."/>
            <person name="Jhangiani S.N."/>
            <person name="Joshi V."/>
            <person name="Khan Z.M."/>
            <person name="Jackson L."/>
            <person name="Kovar C."/>
            <person name="Kowis A."/>
            <person name="Lee S."/>
            <person name="Lewis L.R."/>
            <person name="Margolis J."/>
            <person name="Morgan M."/>
            <person name="Nazareth L.V."/>
            <person name="Nguyen N."/>
            <person name="Okwuonu G."/>
            <person name="Parker D."/>
            <person name="Richards S."/>
            <person name="Ruiz S.J."/>
            <person name="Santibanez J."/>
            <person name="Savard J."/>
            <person name="Scherer S.E."/>
            <person name="Schneider B."/>
            <person name="Sodergren E."/>
            <person name="Tautz D."/>
            <person name="Vattahil S."/>
            <person name="Villasana D."/>
            <person name="White C.S."/>
            <person name="Wright R."/>
            <person name="Park Y."/>
            <person name="Beeman R.W."/>
            <person name="Lord J."/>
            <person name="Oppert B."/>
            <person name="Lorenzen M."/>
            <person name="Brown S."/>
            <person name="Wang L."/>
            <person name="Savard J."/>
            <person name="Tautz D."/>
            <person name="Richards S."/>
            <person name="Weinstock G."/>
            <person name="Gibbs R.A."/>
            <person name="Liu Y."/>
            <person name="Worley K."/>
            <person name="Weinstock G."/>
            <person name="Elsik C.G."/>
            <person name="Reese J.T."/>
            <person name="Elhaik E."/>
            <person name="Landan G."/>
            <person name="Graur D."/>
            <person name="Arensburger P."/>
            <person name="Atkinson P."/>
            <person name="Beeman R.W."/>
            <person name="Beidler J."/>
            <person name="Brown S.J."/>
            <person name="Demuth J.P."/>
            <person name="Drury D.W."/>
            <person name="Du Y.Z."/>
            <person name="Fujiwara H."/>
            <person name="Lorenzen M."/>
            <person name="Maselli V."/>
            <person name="Osanai M."/>
            <person name="Park Y."/>
            <person name="Robertson H.M."/>
            <person name="Tu Z."/>
            <person name="Wang J.J."/>
            <person name="Wang S."/>
            <person name="Richards S."/>
            <person name="Song H."/>
            <person name="Zhang L."/>
            <person name="Sodergren E."/>
            <person name="Werner D."/>
            <person name="Stanke M."/>
            <person name="Morgenstern B."/>
            <person name="Solovyev V."/>
            <person name="Kosarev P."/>
            <person name="Brown G."/>
            <person name="Chen H.C."/>
            <person name="Ermolaeva O."/>
            <person name="Hlavina W."/>
            <person name="Kapustin Y."/>
            <person name="Kiryutin B."/>
            <person name="Kitts P."/>
            <person name="Maglott D."/>
            <person name="Pruitt K."/>
            <person name="Sapojnikov V."/>
            <person name="Souvorov A."/>
            <person name="Mackey A.J."/>
            <person name="Waterhouse R.M."/>
            <person name="Wyder S."/>
            <person name="Zdobnov E.M."/>
            <person name="Zdobnov E.M."/>
            <person name="Wyder S."/>
            <person name="Kriventseva E.V."/>
            <person name="Kadowaki T."/>
            <person name="Bork P."/>
            <person name="Aranda M."/>
            <person name="Bao R."/>
            <person name="Beermann A."/>
            <person name="Berns N."/>
            <person name="Bolognesi R."/>
            <person name="Bonneton F."/>
            <person name="Bopp D."/>
            <person name="Brown S.J."/>
            <person name="Bucher G."/>
            <person name="Butts T."/>
            <person name="Chaumot A."/>
            <person name="Denell R.E."/>
            <person name="Ferrier D.E."/>
            <person name="Friedrich M."/>
            <person name="Gordon C.M."/>
            <person name="Jindra M."/>
            <person name="Klingler M."/>
            <person name="Lan Q."/>
            <person name="Lattorff H.M."/>
            <person name="Laudet V."/>
            <person name="von Levetsow C."/>
            <person name="Liu Z."/>
            <person name="Lutz R."/>
            <person name="Lynch J.A."/>
            <person name="da Fonseca R.N."/>
            <person name="Posnien N."/>
            <person name="Reuter R."/>
            <person name="Roth S."/>
            <person name="Savard J."/>
            <person name="Schinko J.B."/>
            <person name="Schmitt C."/>
            <person name="Schoppmeier M."/>
            <person name="Schroder R."/>
            <person name="Shippy T.D."/>
            <person name="Simonnet F."/>
            <person name="Marques-Souza H."/>
            <person name="Tautz D."/>
            <person name="Tomoyasu Y."/>
            <person name="Trauner J."/>
            <person name="Van der Zee M."/>
            <person name="Vervoort M."/>
            <person name="Wittkopp N."/>
            <person name="Wimmer E.A."/>
            <person name="Yang X."/>
            <person name="Jones A.K."/>
            <person name="Sattelle D.B."/>
            <person name="Ebert P.R."/>
            <person name="Nelson D."/>
            <person name="Scott J.G."/>
            <person name="Beeman R.W."/>
            <person name="Muthukrishnan S."/>
            <person name="Kramer K.J."/>
            <person name="Arakane Y."/>
            <person name="Beeman R.W."/>
            <person name="Zhu Q."/>
            <person name="Hogenkamp D."/>
            <person name="Dixit R."/>
            <person name="Oppert B."/>
            <person name="Jiang H."/>
            <person name="Zou Z."/>
            <person name="Marshall J."/>
            <person name="Elpidina E."/>
            <person name="Vinokurov K."/>
            <person name="Oppert C."/>
            <person name="Zou Z."/>
            <person name="Evans J."/>
            <person name="Lu Z."/>
            <person name="Zhao P."/>
            <person name="Sumathipala N."/>
            <person name="Altincicek B."/>
            <person name="Vilcinskas A."/>
            <person name="Williams M."/>
            <person name="Hultmark D."/>
            <person name="Hetru C."/>
            <person name="Jiang H."/>
            <person name="Grimmelikhuijzen C.J."/>
            <person name="Hauser F."/>
            <person name="Cazzamali G."/>
            <person name="Williamson M."/>
            <person name="Park Y."/>
            <person name="Li B."/>
            <person name="Tanaka Y."/>
            <person name="Predel R."/>
            <person name="Neupert S."/>
            <person name="Schachtner J."/>
            <person name="Verleyen P."/>
            <person name="Raible F."/>
            <person name="Bork P."/>
            <person name="Friedrich M."/>
            <person name="Walden K.K."/>
            <person name="Robertson H.M."/>
            <person name="Angeli S."/>
            <person name="Foret S."/>
            <person name="Bucher G."/>
            <person name="Schuetz S."/>
            <person name="Maleszka R."/>
            <person name="Wimmer E.A."/>
            <person name="Beeman R.W."/>
            <person name="Lorenzen M."/>
            <person name="Tomoyasu Y."/>
            <person name="Miller S.C."/>
            <person name="Grossmann D."/>
            <person name="Bucher G."/>
        </authorList>
    </citation>
    <scope>NUCLEOTIDE SEQUENCE [LARGE SCALE GENOMIC DNA]</scope>
    <source>
        <strain evidence="2 3">Georgia GA2</strain>
    </source>
</reference>
<dbReference type="GO" id="GO:0071897">
    <property type="term" value="P:DNA biosynthetic process"/>
    <property type="evidence" value="ECO:0007669"/>
    <property type="project" value="UniProtKB-ARBA"/>
</dbReference>
<reference evidence="2 3" key="2">
    <citation type="journal article" date="2010" name="Nucleic Acids Res.">
        <title>BeetleBase in 2010: revisions to provide comprehensive genomic information for Tribolium castaneum.</title>
        <authorList>
            <person name="Kim H.S."/>
            <person name="Murphy T."/>
            <person name="Xia J."/>
            <person name="Caragea D."/>
            <person name="Park Y."/>
            <person name="Beeman R.W."/>
            <person name="Lorenzen M.D."/>
            <person name="Butcher S."/>
            <person name="Manak J.R."/>
            <person name="Brown S.J."/>
        </authorList>
    </citation>
    <scope>NUCLEOTIDE SEQUENCE [LARGE SCALE GENOMIC DNA]</scope>
    <source>
        <strain evidence="2 3">Georgia GA2</strain>
    </source>
</reference>
<accession>D2CG41</accession>
<organism evidence="2 3">
    <name type="scientific">Tribolium castaneum</name>
    <name type="common">Red flour beetle</name>
    <dbReference type="NCBI Taxonomy" id="7070"/>
    <lineage>
        <taxon>Eukaryota</taxon>
        <taxon>Metazoa</taxon>
        <taxon>Ecdysozoa</taxon>
        <taxon>Arthropoda</taxon>
        <taxon>Hexapoda</taxon>
        <taxon>Insecta</taxon>
        <taxon>Pterygota</taxon>
        <taxon>Neoptera</taxon>
        <taxon>Endopterygota</taxon>
        <taxon>Coleoptera</taxon>
        <taxon>Polyphaga</taxon>
        <taxon>Cucujiformia</taxon>
        <taxon>Tenebrionidae</taxon>
        <taxon>Tenebrionidae incertae sedis</taxon>
        <taxon>Tribolium</taxon>
    </lineage>
</organism>
<dbReference type="FunFam" id="3.30.70.270:FF:000164">
    <property type="match status" value="1"/>
</dbReference>
<dbReference type="AlphaFoldDB" id="D2CG41"/>
<name>D2CG41_TRICA</name>
<keyword evidence="3" id="KW-1185">Reference proteome</keyword>
<proteinExistence type="predicted"/>
<dbReference type="InterPro" id="IPR043502">
    <property type="entry name" value="DNA/RNA_pol_sf"/>
</dbReference>
<dbReference type="Pfam" id="PF00078">
    <property type="entry name" value="RVT_1"/>
    <property type="match status" value="1"/>
</dbReference>
<sequence length="435" mass="48817">MADDKNNKENSKEIGPQTGKEFLNVETILQLVKTAVSEALQAQTRTVAAAAATIDQECGKMGHYARKCQVPGRDSRKKRKKDGAKQKYVTRCEYYQQGGGTRKYNKCSDVKVNGTEVGGYVDMVREVCVIRDNYVPKLKLICDWDNYKDVTDYGDADTSVLGAAQTDVDIITLAKRKFIDLFFLILKFETFIRRICLRQTIASVAVTKTTNSFLATSSESIPNLAQMADKIAKIPNISSVCTVATLPNDMSATIQKLTKEVAALKAAYNTEFKTRRQRSRPQTPDLITGTGVDSRTLCIPYITDDYRRLNTVTKEDRYPIPHLHDFGHLLAIWLPPDPSRSELHPKTAIITPFGLFEFTRMQFALPNSAQSFQRFIHEVSNGLDFCFPYLIDILIASTGLSEHSDHPRKVFERLLKYGLIINPEKCSFGNSVSGL</sequence>